<evidence type="ECO:0000256" key="1">
    <source>
        <dbReference type="SAM" id="MobiDB-lite"/>
    </source>
</evidence>
<comment type="caution">
    <text evidence="2">The sequence shown here is derived from an EMBL/GenBank/DDBJ whole genome shotgun (WGS) entry which is preliminary data.</text>
</comment>
<dbReference type="AlphaFoldDB" id="A0A6G4X3Y3"/>
<evidence type="ECO:0000313" key="2">
    <source>
        <dbReference type="EMBL" id="NGO71590.1"/>
    </source>
</evidence>
<evidence type="ECO:0000313" key="3">
    <source>
        <dbReference type="Proteomes" id="UP000477722"/>
    </source>
</evidence>
<protein>
    <submittedName>
        <fullName evidence="2">Uncharacterized protein</fullName>
    </submittedName>
</protein>
<dbReference type="EMBL" id="JAAKZZ010000323">
    <property type="protein sequence ID" value="NGO71590.1"/>
    <property type="molecule type" value="Genomic_DNA"/>
</dbReference>
<dbReference type="Gene3D" id="3.40.47.10">
    <property type="match status" value="1"/>
</dbReference>
<organism evidence="2 3">
    <name type="scientific">Streptomyces boncukensis</name>
    <dbReference type="NCBI Taxonomy" id="2711219"/>
    <lineage>
        <taxon>Bacteria</taxon>
        <taxon>Bacillati</taxon>
        <taxon>Actinomycetota</taxon>
        <taxon>Actinomycetes</taxon>
        <taxon>Kitasatosporales</taxon>
        <taxon>Streptomycetaceae</taxon>
        <taxon>Streptomyces</taxon>
    </lineage>
</organism>
<keyword evidence="3" id="KW-1185">Reference proteome</keyword>
<dbReference type="InterPro" id="IPR016039">
    <property type="entry name" value="Thiolase-like"/>
</dbReference>
<name>A0A6G4X3Y3_9ACTN</name>
<dbReference type="GO" id="GO:0016747">
    <property type="term" value="F:acyltransferase activity, transferring groups other than amino-acyl groups"/>
    <property type="evidence" value="ECO:0007669"/>
    <property type="project" value="UniProtKB-ARBA"/>
</dbReference>
<reference evidence="2 3" key="1">
    <citation type="submission" date="2020-02" db="EMBL/GenBank/DDBJ databases">
        <title>Whole-genome analyses of novel actinobacteria.</title>
        <authorList>
            <person name="Sahin N."/>
            <person name="Tatar D."/>
        </authorList>
    </citation>
    <scope>NUCLEOTIDE SEQUENCE [LARGE SCALE GENOMIC DNA]</scope>
    <source>
        <strain evidence="2 3">SB3404</strain>
    </source>
</reference>
<gene>
    <name evidence="2" type="ORF">G5C65_25215</name>
</gene>
<accession>A0A6G4X3Y3</accession>
<feature type="region of interest" description="Disordered" evidence="1">
    <location>
        <begin position="28"/>
        <end position="51"/>
    </location>
</feature>
<proteinExistence type="predicted"/>
<sequence>MNPGGGPASLVGVVPAQAIARACELTRQPRRRAGARRIPGKRAGTSADQGLFGHGSAVILTR</sequence>
<feature type="compositionally biased region" description="Basic residues" evidence="1">
    <location>
        <begin position="28"/>
        <end position="40"/>
    </location>
</feature>
<dbReference type="Proteomes" id="UP000477722">
    <property type="component" value="Unassembled WGS sequence"/>
</dbReference>